<dbReference type="Pfam" id="PF01345">
    <property type="entry name" value="DUF11"/>
    <property type="match status" value="2"/>
</dbReference>
<protein>
    <submittedName>
        <fullName evidence="5">DUF11 domain-containing protein</fullName>
    </submittedName>
</protein>
<feature type="region of interest" description="Disordered" evidence="1">
    <location>
        <begin position="819"/>
        <end position="838"/>
    </location>
</feature>
<dbReference type="InterPro" id="IPR013783">
    <property type="entry name" value="Ig-like_fold"/>
</dbReference>
<dbReference type="InterPro" id="IPR045474">
    <property type="entry name" value="GEVED"/>
</dbReference>
<dbReference type="InterPro" id="IPR051172">
    <property type="entry name" value="Chlamydia_OmcB"/>
</dbReference>
<dbReference type="InterPro" id="IPR001434">
    <property type="entry name" value="OmcB-like_DUF11"/>
</dbReference>
<name>A0A926Y3F6_9BACT</name>
<sequence length="852" mass="92093">MLKQLLILVLYLCTQIDGQLLAQRKQSPIAQCDVVELIPSVRQEVERQAIISFRAKQATHNAFNTITYVPIRPHILRRSDGTGGATIATINQVIAITNRYYLYNGYGIQFYFAGSTPDYVDNTDQYNSFTDERIVTLGHDDFTALNQYYVNKFASGAGGFAYYPANNIQSTRSFVLNEPSNIDDMGYRLVPHELGHTFNLIHTFGNSDGTTLTNELVTRGQGANCTATGDLLCDTPADPNNTSGARVIYDGNGCPQYDPASTARDANNEPYSPSITNLMSYYFACTHDFTPGQYDRMQIALALRQGHTAYSLTYPPANAAAPTNLAATLLNGVVTLTWQDNATNEMGYFIERSTSPTSGFLPIGGVAANITTFSDTKTGNVVTYYYRIKPSNNTTTGFSTIVSIKTPTCRPSFSSGCSSGDGLAKFRFNNITLSQNSGCNSGSYTSFTTVTGVLPGQTYPFSGTLLSASYKEGVTIWADFNQNGKFDSNEEKVYQILIAAQSNQFAGTLTLPASLTSGTIPLRIVVNYNTIPADPCGAYNWGETEDYLLKIDSPPVADLSLVLNTNTRIAFDNQPVSYSLTIRNDGPDNATGIQWENQLPPGMTFLSGSPNVTASANVLRSANSISLAAGQGITMTYQVQVTQPGTYRNSVQILSSDQPDPDSQPGSGTGDGQDDTATLDFRTAALSDTLYTSPNPNQTPLPAVMSNLPEPDSTQADLSLVMAADRRIVSVNQRVSFTISVRNRGGVEARNVVVRDTLFDLMPLVSFADVSIVGSGPNYTIIEAAIDTVAANSKVDIVFRAIVKAEGYIRNAAQIWSVDTPDPDSRPGAADPSANNLNGEDDVTWIDLRVIP</sequence>
<dbReference type="InterPro" id="IPR047589">
    <property type="entry name" value="DUF11_rpt"/>
</dbReference>
<feature type="domain" description="DUF11" evidence="2">
    <location>
        <begin position="558"/>
        <end position="664"/>
    </location>
</feature>
<dbReference type="EMBL" id="JACWZY010000027">
    <property type="protein sequence ID" value="MBD2704027.1"/>
    <property type="molecule type" value="Genomic_DNA"/>
</dbReference>
<evidence type="ECO:0000259" key="4">
    <source>
        <dbReference type="Pfam" id="PF20009"/>
    </source>
</evidence>
<dbReference type="AlphaFoldDB" id="A0A926Y3F6"/>
<dbReference type="RefSeq" id="WP_190890276.1">
    <property type="nucleotide sequence ID" value="NZ_JACWZY010000027.1"/>
</dbReference>
<dbReference type="Gene3D" id="2.60.40.10">
    <property type="entry name" value="Immunoglobulins"/>
    <property type="match status" value="2"/>
</dbReference>
<dbReference type="NCBIfam" id="TIGR01451">
    <property type="entry name" value="B_ant_repeat"/>
    <property type="match status" value="2"/>
</dbReference>
<comment type="caution">
    <text evidence="5">The sequence shown here is derived from an EMBL/GenBank/DDBJ whole genome shotgun (WGS) entry which is preliminary data.</text>
</comment>
<dbReference type="Pfam" id="PF20009">
    <property type="entry name" value="GEVED"/>
    <property type="match status" value="1"/>
</dbReference>
<feature type="region of interest" description="Disordered" evidence="1">
    <location>
        <begin position="652"/>
        <end position="676"/>
    </location>
</feature>
<evidence type="ECO:0000313" key="5">
    <source>
        <dbReference type="EMBL" id="MBD2704027.1"/>
    </source>
</evidence>
<accession>A0A926Y3F6</accession>
<dbReference type="GO" id="GO:0008237">
    <property type="term" value="F:metallopeptidase activity"/>
    <property type="evidence" value="ECO:0007669"/>
    <property type="project" value="InterPro"/>
</dbReference>
<dbReference type="InterPro" id="IPR036116">
    <property type="entry name" value="FN3_sf"/>
</dbReference>
<dbReference type="Proteomes" id="UP000598820">
    <property type="component" value="Unassembled WGS sequence"/>
</dbReference>
<feature type="domain" description="GEVED" evidence="4">
    <location>
        <begin position="474"/>
        <end position="549"/>
    </location>
</feature>
<dbReference type="SUPFAM" id="SSF49265">
    <property type="entry name" value="Fibronectin type III"/>
    <property type="match status" value="1"/>
</dbReference>
<evidence type="ECO:0000259" key="3">
    <source>
        <dbReference type="Pfam" id="PF05572"/>
    </source>
</evidence>
<reference evidence="5" key="1">
    <citation type="submission" date="2020-09" db="EMBL/GenBank/DDBJ databases">
        <authorList>
            <person name="Kim M.K."/>
        </authorList>
    </citation>
    <scope>NUCLEOTIDE SEQUENCE</scope>
    <source>
        <strain evidence="5">BT702</strain>
    </source>
</reference>
<evidence type="ECO:0000256" key="1">
    <source>
        <dbReference type="SAM" id="MobiDB-lite"/>
    </source>
</evidence>
<dbReference type="InterPro" id="IPR024079">
    <property type="entry name" value="MetalloPept_cat_dom_sf"/>
</dbReference>
<proteinExistence type="predicted"/>
<organism evidence="5 6">
    <name type="scientific">Spirosoma profusum</name>
    <dbReference type="NCBI Taxonomy" id="2771354"/>
    <lineage>
        <taxon>Bacteria</taxon>
        <taxon>Pseudomonadati</taxon>
        <taxon>Bacteroidota</taxon>
        <taxon>Cytophagia</taxon>
        <taxon>Cytophagales</taxon>
        <taxon>Cytophagaceae</taxon>
        <taxon>Spirosoma</taxon>
    </lineage>
</organism>
<feature type="domain" description="DUF11" evidence="2">
    <location>
        <begin position="717"/>
        <end position="826"/>
    </location>
</feature>
<dbReference type="SUPFAM" id="SSF55486">
    <property type="entry name" value="Metalloproteases ('zincins'), catalytic domain"/>
    <property type="match status" value="1"/>
</dbReference>
<evidence type="ECO:0000259" key="2">
    <source>
        <dbReference type="Pfam" id="PF01345"/>
    </source>
</evidence>
<dbReference type="InterPro" id="IPR008754">
    <property type="entry name" value="Peptidase_M43"/>
</dbReference>
<dbReference type="Gene3D" id="3.40.390.10">
    <property type="entry name" value="Collagenase (Catalytic Domain)"/>
    <property type="match status" value="1"/>
</dbReference>
<feature type="domain" description="Peptidase M43 pregnancy-associated plasma-A" evidence="3">
    <location>
        <begin position="130"/>
        <end position="301"/>
    </location>
</feature>
<dbReference type="Pfam" id="PF05572">
    <property type="entry name" value="Peptidase_M43"/>
    <property type="match status" value="1"/>
</dbReference>
<evidence type="ECO:0000313" key="6">
    <source>
        <dbReference type="Proteomes" id="UP000598820"/>
    </source>
</evidence>
<gene>
    <name evidence="5" type="ORF">IC229_25505</name>
</gene>
<dbReference type="PANTHER" id="PTHR34819:SF3">
    <property type="entry name" value="CELL SURFACE PROTEIN"/>
    <property type="match status" value="1"/>
</dbReference>
<dbReference type="PANTHER" id="PTHR34819">
    <property type="entry name" value="LARGE CYSTEINE-RICH PERIPLASMIC PROTEIN OMCB"/>
    <property type="match status" value="1"/>
</dbReference>
<keyword evidence="6" id="KW-1185">Reference proteome</keyword>